<dbReference type="InterPro" id="IPR027303">
    <property type="entry name" value="Gln_synth_gly_rich_site"/>
</dbReference>
<feature type="non-terminal residue" evidence="9">
    <location>
        <position position="418"/>
    </location>
</feature>
<dbReference type="InterPro" id="IPR008146">
    <property type="entry name" value="Gln_synth_cat_dom"/>
</dbReference>
<dbReference type="PANTHER" id="PTHR43785">
    <property type="entry name" value="GAMMA-GLUTAMYLPUTRESCINE SYNTHETASE"/>
    <property type="match status" value="1"/>
</dbReference>
<dbReference type="Pfam" id="PF03951">
    <property type="entry name" value="Gln-synt_N"/>
    <property type="match status" value="1"/>
</dbReference>
<evidence type="ECO:0000256" key="3">
    <source>
        <dbReference type="ARBA" id="ARBA00022598"/>
    </source>
</evidence>
<dbReference type="GO" id="GO:0006542">
    <property type="term" value="P:glutamine biosynthetic process"/>
    <property type="evidence" value="ECO:0007669"/>
    <property type="project" value="InterPro"/>
</dbReference>
<feature type="domain" description="GS beta-grasp" evidence="7">
    <location>
        <begin position="29"/>
        <end position="120"/>
    </location>
</feature>
<evidence type="ECO:0000259" key="8">
    <source>
        <dbReference type="PROSITE" id="PS51987"/>
    </source>
</evidence>
<dbReference type="InterPro" id="IPR036651">
    <property type="entry name" value="Gln_synt_N_sf"/>
</dbReference>
<dbReference type="Gene3D" id="3.10.20.70">
    <property type="entry name" value="Glutamine synthetase, N-terminal domain"/>
    <property type="match status" value="1"/>
</dbReference>
<dbReference type="PROSITE" id="PS00181">
    <property type="entry name" value="GLNA_ATP"/>
    <property type="match status" value="1"/>
</dbReference>
<evidence type="ECO:0000256" key="2">
    <source>
        <dbReference type="ARBA" id="ARBA00009897"/>
    </source>
</evidence>
<evidence type="ECO:0000259" key="7">
    <source>
        <dbReference type="PROSITE" id="PS51986"/>
    </source>
</evidence>
<dbReference type="AlphaFoldDB" id="X0YM28"/>
<dbReference type="PROSITE" id="PS51987">
    <property type="entry name" value="GS_CATALYTIC"/>
    <property type="match status" value="1"/>
</dbReference>
<evidence type="ECO:0000256" key="1">
    <source>
        <dbReference type="ARBA" id="ARBA00001946"/>
    </source>
</evidence>
<evidence type="ECO:0000313" key="9">
    <source>
        <dbReference type="EMBL" id="GAG57364.1"/>
    </source>
</evidence>
<comment type="similarity">
    <text evidence="2">Belongs to the glutamine synthetase family.</text>
</comment>
<keyword evidence="4" id="KW-0547">Nucleotide-binding</keyword>
<dbReference type="InterPro" id="IPR027302">
    <property type="entry name" value="Gln_synth_N_conserv_site"/>
</dbReference>
<keyword evidence="6" id="KW-0460">Magnesium</keyword>
<protein>
    <submittedName>
        <fullName evidence="9">Uncharacterized protein</fullName>
    </submittedName>
</protein>
<gene>
    <name evidence="9" type="ORF">S01H4_13812</name>
</gene>
<keyword evidence="3" id="KW-0436">Ligase</keyword>
<dbReference type="InterPro" id="IPR008147">
    <property type="entry name" value="Gln_synt_N"/>
</dbReference>
<comment type="cofactor">
    <cofactor evidence="1">
        <name>Mg(2+)</name>
        <dbReference type="ChEBI" id="CHEBI:18420"/>
    </cofactor>
</comment>
<dbReference type="SUPFAM" id="SSF55931">
    <property type="entry name" value="Glutamine synthetase/guanido kinase"/>
    <property type="match status" value="1"/>
</dbReference>
<dbReference type="EMBL" id="BART01006075">
    <property type="protein sequence ID" value="GAG57364.1"/>
    <property type="molecule type" value="Genomic_DNA"/>
</dbReference>
<evidence type="ECO:0000256" key="4">
    <source>
        <dbReference type="ARBA" id="ARBA00022741"/>
    </source>
</evidence>
<accession>X0YM28</accession>
<proteinExistence type="inferred from homology"/>
<dbReference type="Gene3D" id="3.30.590.10">
    <property type="entry name" value="Glutamine synthetase/guanido kinase, catalytic domain"/>
    <property type="match status" value="1"/>
</dbReference>
<dbReference type="GO" id="GO:0005524">
    <property type="term" value="F:ATP binding"/>
    <property type="evidence" value="ECO:0007669"/>
    <property type="project" value="UniProtKB-KW"/>
</dbReference>
<sequence length="418" mass="48291">MREINWNCKKKFGFKDEEEVLKTVFDPDSNIEFIRIIFPDILGRRMDFSTPVNELERVFKEGKGFDGSSVEGFMRIEESDLVIKPDPKTFRVIPWEYQGFNEKTRWQEAIMSGDIFTPEGNPYDGDSRYVLKNALTLAKKEFGIDDIKIGPELEFFLFPKKNTAEPLDDGGYFFGGLHGEIRKEIQLLLKKMGIDSEYDHHEVANGQHEIDLKYLSALEMADVSMLFKYVVKKVARMHGLYATFMPKPLNGQNGSGMHVHQSIWRKGKNLFFSSNSPYHLSQKARHYTAGLMEHSQEISAVFCQWINSYKRLIKGYEAPVYIAWGQRNRSAYIRVPEYQPGKEHSTRIELRSPDPACNLYLAFATMVMAGLKGMREKYDLADPVEENIYAMSNAKQKRLHIKTLPPNLTKSLDYMKKS</sequence>
<dbReference type="PROSITE" id="PS51986">
    <property type="entry name" value="GS_BETA_GRASP"/>
    <property type="match status" value="1"/>
</dbReference>
<dbReference type="PANTHER" id="PTHR43785:SF12">
    <property type="entry name" value="TYPE-1 GLUTAMINE SYNTHETASE 2"/>
    <property type="match status" value="1"/>
</dbReference>
<keyword evidence="5" id="KW-0067">ATP-binding</keyword>
<dbReference type="SMART" id="SM01230">
    <property type="entry name" value="Gln-synt_C"/>
    <property type="match status" value="1"/>
</dbReference>
<comment type="caution">
    <text evidence="9">The sequence shown here is derived from an EMBL/GenBank/DDBJ whole genome shotgun (WGS) entry which is preliminary data.</text>
</comment>
<reference evidence="9" key="1">
    <citation type="journal article" date="2014" name="Front. Microbiol.">
        <title>High frequency of phylogenetically diverse reductive dehalogenase-homologous genes in deep subseafloor sedimentary metagenomes.</title>
        <authorList>
            <person name="Kawai M."/>
            <person name="Futagami T."/>
            <person name="Toyoda A."/>
            <person name="Takaki Y."/>
            <person name="Nishi S."/>
            <person name="Hori S."/>
            <person name="Arai W."/>
            <person name="Tsubouchi T."/>
            <person name="Morono Y."/>
            <person name="Uchiyama I."/>
            <person name="Ito T."/>
            <person name="Fujiyama A."/>
            <person name="Inagaki F."/>
            <person name="Takami H."/>
        </authorList>
    </citation>
    <scope>NUCLEOTIDE SEQUENCE</scope>
    <source>
        <strain evidence="9">Expedition CK06-06</strain>
    </source>
</reference>
<dbReference type="PROSITE" id="PS00180">
    <property type="entry name" value="GLNA_1"/>
    <property type="match status" value="1"/>
</dbReference>
<organism evidence="9">
    <name type="scientific">marine sediment metagenome</name>
    <dbReference type="NCBI Taxonomy" id="412755"/>
    <lineage>
        <taxon>unclassified sequences</taxon>
        <taxon>metagenomes</taxon>
        <taxon>ecological metagenomes</taxon>
    </lineage>
</organism>
<evidence type="ECO:0000256" key="6">
    <source>
        <dbReference type="ARBA" id="ARBA00022842"/>
    </source>
</evidence>
<evidence type="ECO:0000256" key="5">
    <source>
        <dbReference type="ARBA" id="ARBA00022840"/>
    </source>
</evidence>
<dbReference type="GO" id="GO:0004356">
    <property type="term" value="F:glutamine synthetase activity"/>
    <property type="evidence" value="ECO:0007669"/>
    <property type="project" value="InterPro"/>
</dbReference>
<dbReference type="InterPro" id="IPR014746">
    <property type="entry name" value="Gln_synth/guanido_kin_cat_dom"/>
</dbReference>
<dbReference type="Pfam" id="PF00120">
    <property type="entry name" value="Gln-synt_C"/>
    <property type="match status" value="1"/>
</dbReference>
<feature type="domain" description="GS catalytic" evidence="8">
    <location>
        <begin position="127"/>
        <end position="418"/>
    </location>
</feature>
<dbReference type="SUPFAM" id="SSF54368">
    <property type="entry name" value="Glutamine synthetase, N-terminal domain"/>
    <property type="match status" value="1"/>
</dbReference>
<name>X0YM28_9ZZZZ</name>